<proteinExistence type="predicted"/>
<evidence type="ECO:0008006" key="4">
    <source>
        <dbReference type="Google" id="ProtNLM"/>
    </source>
</evidence>
<keyword evidence="1" id="KW-0175">Coiled coil</keyword>
<reference evidence="2" key="1">
    <citation type="submission" date="2021-01" db="EMBL/GenBank/DDBJ databases">
        <title>Whole genome shotgun sequence of Sphaerisporangium rufum NBRC 109079.</title>
        <authorList>
            <person name="Komaki H."/>
            <person name="Tamura T."/>
        </authorList>
    </citation>
    <scope>NUCLEOTIDE SEQUENCE</scope>
    <source>
        <strain evidence="2">NBRC 109079</strain>
    </source>
</reference>
<sequence length="240" mass="26511">MLASRGQAGTRKTLAITLGSDTITGMFENEPSPRVASHREVDDLRAFAVATAEKMHRLTIESSEHRYYLRGIASDLAHLKDSHDDLLKQSTELCTRMLSVEAGVNDFRARFITLHDDVAAMKTEMATLATRAELDQVRVEVGEIKNTMATRVELAQVRTEIGDVRTEIGDLRTEMGEIRATMATKTELDEVRGEVGELRTEVGELRTEVGELRTEVGGLRTEVSSVTGKVDVLLAHFGLN</sequence>
<comment type="caution">
    <text evidence="2">The sequence shown here is derived from an EMBL/GenBank/DDBJ whole genome shotgun (WGS) entry which is preliminary data.</text>
</comment>
<feature type="coiled-coil region" evidence="1">
    <location>
        <begin position="188"/>
        <end position="215"/>
    </location>
</feature>
<dbReference type="EMBL" id="BOOU01000002">
    <property type="protein sequence ID" value="GII75185.1"/>
    <property type="molecule type" value="Genomic_DNA"/>
</dbReference>
<accession>A0A919R195</accession>
<organism evidence="2 3">
    <name type="scientific">Sphaerisporangium rufum</name>
    <dbReference type="NCBI Taxonomy" id="1381558"/>
    <lineage>
        <taxon>Bacteria</taxon>
        <taxon>Bacillati</taxon>
        <taxon>Actinomycetota</taxon>
        <taxon>Actinomycetes</taxon>
        <taxon>Streptosporangiales</taxon>
        <taxon>Streptosporangiaceae</taxon>
        <taxon>Sphaerisporangium</taxon>
    </lineage>
</organism>
<dbReference type="AlphaFoldDB" id="A0A919R195"/>
<gene>
    <name evidence="2" type="ORF">Sru01_01670</name>
</gene>
<protein>
    <recommendedName>
        <fullName evidence="4">DUF1640 domain-containing protein</fullName>
    </recommendedName>
</protein>
<dbReference type="Gene3D" id="1.20.5.170">
    <property type="match status" value="1"/>
</dbReference>
<evidence type="ECO:0000256" key="1">
    <source>
        <dbReference type="SAM" id="Coils"/>
    </source>
</evidence>
<keyword evidence="3" id="KW-1185">Reference proteome</keyword>
<evidence type="ECO:0000313" key="2">
    <source>
        <dbReference type="EMBL" id="GII75185.1"/>
    </source>
</evidence>
<dbReference type="Gene3D" id="1.20.58.130">
    <property type="match status" value="1"/>
</dbReference>
<evidence type="ECO:0000313" key="3">
    <source>
        <dbReference type="Proteomes" id="UP000655287"/>
    </source>
</evidence>
<name>A0A919R195_9ACTN</name>
<dbReference type="Proteomes" id="UP000655287">
    <property type="component" value="Unassembled WGS sequence"/>
</dbReference>